<feature type="compositionally biased region" description="Acidic residues" evidence="5">
    <location>
        <begin position="1703"/>
        <end position="1721"/>
    </location>
</feature>
<feature type="compositionally biased region" description="Acidic residues" evidence="5">
    <location>
        <begin position="3771"/>
        <end position="3782"/>
    </location>
</feature>
<dbReference type="PROSITE" id="PS50026">
    <property type="entry name" value="EGF_3"/>
    <property type="match status" value="2"/>
</dbReference>
<keyword evidence="3 4" id="KW-1015">Disulfide bond</keyword>
<dbReference type="InterPro" id="IPR000742">
    <property type="entry name" value="EGF"/>
</dbReference>
<feature type="region of interest" description="Disordered" evidence="5">
    <location>
        <begin position="3742"/>
        <end position="3793"/>
    </location>
</feature>
<feature type="domain" description="EGF-like" evidence="6">
    <location>
        <begin position="4883"/>
        <end position="4918"/>
    </location>
</feature>
<feature type="compositionally biased region" description="Low complexity" evidence="5">
    <location>
        <begin position="1802"/>
        <end position="1813"/>
    </location>
</feature>
<evidence type="ECO:0000259" key="6">
    <source>
        <dbReference type="PROSITE" id="PS50026"/>
    </source>
</evidence>
<feature type="compositionally biased region" description="Low complexity" evidence="5">
    <location>
        <begin position="4212"/>
        <end position="4223"/>
    </location>
</feature>
<feature type="compositionally biased region" description="Low complexity" evidence="5">
    <location>
        <begin position="772"/>
        <end position="787"/>
    </location>
</feature>
<feature type="compositionally biased region" description="Basic and acidic residues" evidence="5">
    <location>
        <begin position="606"/>
        <end position="616"/>
    </location>
</feature>
<evidence type="ECO:0000256" key="2">
    <source>
        <dbReference type="ARBA" id="ARBA00022737"/>
    </source>
</evidence>
<dbReference type="CDD" id="cd00054">
    <property type="entry name" value="EGF_CA"/>
    <property type="match status" value="1"/>
</dbReference>
<feature type="compositionally biased region" description="Polar residues" evidence="5">
    <location>
        <begin position="3198"/>
        <end position="3209"/>
    </location>
</feature>
<reference evidence="7 8" key="1">
    <citation type="submission" date="2024-06" db="EMBL/GenBank/DDBJ databases">
        <title>A chromosome-level genome assembly of beet webworm, Loxostege sticticalis.</title>
        <authorList>
            <person name="Zhang Y."/>
        </authorList>
    </citation>
    <scope>NUCLEOTIDE SEQUENCE [LARGE SCALE GENOMIC DNA]</scope>
    <source>
        <strain evidence="7">AQ026</strain>
        <tissue evidence="7">Whole body</tissue>
    </source>
</reference>
<feature type="compositionally biased region" description="Acidic residues" evidence="5">
    <location>
        <begin position="2222"/>
        <end position="2231"/>
    </location>
</feature>
<feature type="region of interest" description="Disordered" evidence="5">
    <location>
        <begin position="2222"/>
        <end position="2265"/>
    </location>
</feature>
<keyword evidence="1 4" id="KW-0245">EGF-like domain</keyword>
<proteinExistence type="predicted"/>
<comment type="caution">
    <text evidence="7">The sequence shown here is derived from an EMBL/GenBank/DDBJ whole genome shotgun (WGS) entry which is preliminary data.</text>
</comment>
<organism evidence="7 8">
    <name type="scientific">Loxostege sticticalis</name>
    <name type="common">Beet webworm moth</name>
    <dbReference type="NCBI Taxonomy" id="481309"/>
    <lineage>
        <taxon>Eukaryota</taxon>
        <taxon>Metazoa</taxon>
        <taxon>Ecdysozoa</taxon>
        <taxon>Arthropoda</taxon>
        <taxon>Hexapoda</taxon>
        <taxon>Insecta</taxon>
        <taxon>Pterygota</taxon>
        <taxon>Neoptera</taxon>
        <taxon>Endopterygota</taxon>
        <taxon>Lepidoptera</taxon>
        <taxon>Glossata</taxon>
        <taxon>Ditrysia</taxon>
        <taxon>Pyraloidea</taxon>
        <taxon>Crambidae</taxon>
        <taxon>Pyraustinae</taxon>
        <taxon>Loxostege</taxon>
    </lineage>
</organism>
<dbReference type="SMART" id="SM00181">
    <property type="entry name" value="EGF"/>
    <property type="match status" value="3"/>
</dbReference>
<feature type="compositionally biased region" description="Polar residues" evidence="5">
    <location>
        <begin position="4244"/>
        <end position="4279"/>
    </location>
</feature>
<feature type="region of interest" description="Disordered" evidence="5">
    <location>
        <begin position="2726"/>
        <end position="2769"/>
    </location>
</feature>
<feature type="compositionally biased region" description="Polar residues" evidence="5">
    <location>
        <begin position="3720"/>
        <end position="3734"/>
    </location>
</feature>
<feature type="region of interest" description="Disordered" evidence="5">
    <location>
        <begin position="1390"/>
        <end position="1423"/>
    </location>
</feature>
<feature type="compositionally biased region" description="Acidic residues" evidence="5">
    <location>
        <begin position="1594"/>
        <end position="1603"/>
    </location>
</feature>
<feature type="compositionally biased region" description="Basic and acidic residues" evidence="5">
    <location>
        <begin position="2975"/>
        <end position="2984"/>
    </location>
</feature>
<dbReference type="PROSITE" id="PS00010">
    <property type="entry name" value="ASX_HYDROXYL"/>
    <property type="match status" value="1"/>
</dbReference>
<accession>A0ABR3H4F2</accession>
<feature type="region of interest" description="Disordered" evidence="5">
    <location>
        <begin position="692"/>
        <end position="803"/>
    </location>
</feature>
<feature type="region of interest" description="Disordered" evidence="5">
    <location>
        <begin position="4959"/>
        <end position="5019"/>
    </location>
</feature>
<feature type="region of interest" description="Disordered" evidence="5">
    <location>
        <begin position="334"/>
        <end position="354"/>
    </location>
</feature>
<feature type="compositionally biased region" description="Polar residues" evidence="5">
    <location>
        <begin position="3004"/>
        <end position="3016"/>
    </location>
</feature>
<feature type="compositionally biased region" description="Basic and acidic residues" evidence="5">
    <location>
        <begin position="2683"/>
        <end position="2697"/>
    </location>
</feature>
<evidence type="ECO:0000256" key="1">
    <source>
        <dbReference type="ARBA" id="ARBA00022536"/>
    </source>
</evidence>
<feature type="region of interest" description="Disordered" evidence="5">
    <location>
        <begin position="979"/>
        <end position="1022"/>
    </location>
</feature>
<dbReference type="Pfam" id="PF15950">
    <property type="entry name" value="DUF4758"/>
    <property type="match status" value="4"/>
</dbReference>
<dbReference type="Gene3D" id="2.10.25.10">
    <property type="entry name" value="Laminin"/>
    <property type="match status" value="1"/>
</dbReference>
<feature type="region of interest" description="Disordered" evidence="5">
    <location>
        <begin position="3066"/>
        <end position="3091"/>
    </location>
</feature>
<evidence type="ECO:0000313" key="7">
    <source>
        <dbReference type="EMBL" id="KAL0859576.1"/>
    </source>
</evidence>
<dbReference type="InterPro" id="IPR000152">
    <property type="entry name" value="EGF-type_Asp/Asn_hydroxyl_site"/>
</dbReference>
<dbReference type="Proteomes" id="UP001549920">
    <property type="component" value="Unassembled WGS sequence"/>
</dbReference>
<feature type="compositionally biased region" description="Low complexity" evidence="5">
    <location>
        <begin position="1631"/>
        <end position="1668"/>
    </location>
</feature>
<dbReference type="InterPro" id="IPR009030">
    <property type="entry name" value="Growth_fac_rcpt_cys_sf"/>
</dbReference>
<dbReference type="Pfam" id="PF07645">
    <property type="entry name" value="EGF_CA"/>
    <property type="match status" value="1"/>
</dbReference>
<comment type="caution">
    <text evidence="4">Lacks conserved residue(s) required for the propagation of feature annotation.</text>
</comment>
<feature type="compositionally biased region" description="Polar residues" evidence="5">
    <location>
        <begin position="738"/>
        <end position="747"/>
    </location>
</feature>
<name>A0ABR3H4F2_LOXSC</name>
<dbReference type="SMART" id="SM00179">
    <property type="entry name" value="EGF_CA"/>
    <property type="match status" value="1"/>
</dbReference>
<dbReference type="InterPro" id="IPR001881">
    <property type="entry name" value="EGF-like_Ca-bd_dom"/>
</dbReference>
<keyword evidence="2" id="KW-0677">Repeat</keyword>
<feature type="region of interest" description="Disordered" evidence="5">
    <location>
        <begin position="2975"/>
        <end position="3016"/>
    </location>
</feature>
<feature type="disulfide bond" evidence="4">
    <location>
        <begin position="4908"/>
        <end position="4917"/>
    </location>
</feature>
<feature type="compositionally biased region" description="Low complexity" evidence="5">
    <location>
        <begin position="1880"/>
        <end position="1905"/>
    </location>
</feature>
<dbReference type="InterPro" id="IPR031866">
    <property type="entry name" value="DUF4758"/>
</dbReference>
<dbReference type="PANTHER" id="PTHR39072">
    <property type="entry name" value="RE48511P"/>
    <property type="match status" value="1"/>
</dbReference>
<feature type="compositionally biased region" description="Pro residues" evidence="5">
    <location>
        <begin position="2250"/>
        <end position="2261"/>
    </location>
</feature>
<feature type="region of interest" description="Disordered" evidence="5">
    <location>
        <begin position="4204"/>
        <end position="4286"/>
    </location>
</feature>
<dbReference type="PROSITE" id="PS01187">
    <property type="entry name" value="EGF_CA"/>
    <property type="match status" value="1"/>
</dbReference>
<dbReference type="InterPro" id="IPR049883">
    <property type="entry name" value="NOTCH1_EGF-like"/>
</dbReference>
<feature type="region of interest" description="Disordered" evidence="5">
    <location>
        <begin position="3927"/>
        <end position="3966"/>
    </location>
</feature>
<evidence type="ECO:0000256" key="3">
    <source>
        <dbReference type="ARBA" id="ARBA00023157"/>
    </source>
</evidence>
<feature type="region of interest" description="Disordered" evidence="5">
    <location>
        <begin position="3546"/>
        <end position="3574"/>
    </location>
</feature>
<feature type="compositionally biased region" description="Pro residues" evidence="5">
    <location>
        <begin position="4062"/>
        <end position="4090"/>
    </location>
</feature>
<feature type="compositionally biased region" description="Polar residues" evidence="5">
    <location>
        <begin position="1906"/>
        <end position="1920"/>
    </location>
</feature>
<protein>
    <recommendedName>
        <fullName evidence="6">EGF-like domain-containing protein</fullName>
    </recommendedName>
</protein>
<feature type="compositionally biased region" description="Low complexity" evidence="5">
    <location>
        <begin position="580"/>
        <end position="592"/>
    </location>
</feature>
<feature type="compositionally biased region" description="Polar residues" evidence="5">
    <location>
        <begin position="1814"/>
        <end position="1826"/>
    </location>
</feature>
<dbReference type="PANTHER" id="PTHR39072:SF2">
    <property type="match status" value="1"/>
</dbReference>
<feature type="region of interest" description="Disordered" evidence="5">
    <location>
        <begin position="1468"/>
        <end position="1927"/>
    </location>
</feature>
<feature type="region of interest" description="Disordered" evidence="5">
    <location>
        <begin position="3185"/>
        <end position="3214"/>
    </location>
</feature>
<feature type="compositionally biased region" description="Basic and acidic residues" evidence="5">
    <location>
        <begin position="4966"/>
        <end position="4980"/>
    </location>
</feature>
<keyword evidence="8" id="KW-1185">Reference proteome</keyword>
<feature type="compositionally biased region" description="Polar residues" evidence="5">
    <location>
        <begin position="1560"/>
        <end position="1573"/>
    </location>
</feature>
<dbReference type="PROSITE" id="PS00022">
    <property type="entry name" value="EGF_1"/>
    <property type="match status" value="1"/>
</dbReference>
<feature type="compositionally biased region" description="Low complexity" evidence="5">
    <location>
        <begin position="3751"/>
        <end position="3760"/>
    </location>
</feature>
<feature type="compositionally biased region" description="Acidic residues" evidence="5">
    <location>
        <begin position="791"/>
        <end position="803"/>
    </location>
</feature>
<sequence>MLQPRLFGCASDMEGKRNCVWAWSLIFAAVFLTAVTCQDVNNDDLIEATRIKREGVPENRDLTVLLVNDQKRNDYSRIGRYHSVKPLIGLLTSTARTFIQDGVTTEFATQIVGTTLDNGRIYAQLLTKSSLVLYNKPSNVDDPVIVKPTRVHSDFDGQWNVKQDLGFIDPDKFVLKNTDYLAPSSKMDIVYASKPVQDNVKYWNPPTSPESKVENQIFEEPTARRIQPVKEIPRYVQNEALNFLDGPVLDTEKKYEFIVKPSFLENVNNLHRQSKAYEPVTEPIKSEPIVNVEPIEESNIVKVKPDYDLPTFTIKNEFSPIFYYIDNVESKSSYQQQNQQTKQPKKLFGQKGEPRPKTTFTYSGFADFTTVVGDTVIIFSPNTETSRPQDPNEVNVFPSARPVDKLSNKITFLAADIPVATSTFNAHEINAATQITTPGVEDSSESSLYDDEESLKKVQYEVDNGPDTVSIKHESGFDLNLDVIQPSESVITTTESTRLTDDLGVIPIQDYSSKPTEPLHTLRPSATVVELPQETAVTESEMSEIFTNSEEESENTAAEVTEKSEEDEEEEQDEDEESTTESGAEIFTTTESGHSEESSEDLETTTETKHESHEEVVCTSGLETQSTMTTAYKTLTYLTTYFIPLESSVTTTSVKSDVVVESDIGYLTNIVCNTNLNIEPTAVVSIEVQSSVQSNLEAPETVSEETIRNEPEVVTEATQKTTQAEPITQNQEDDQTTGDENTSNQSDEVIEEKEQTTTTTTTTTERVSTSQSHTEVSVSTEHSTTPTEKPESEEEEEVPSNENEIDLIYKTLYTTYTYFTTFFGDQTSSVASHKSVITNIITSTLDLSKLDPSLLGAFNEDEIAPTSVGIGRPTESFAINSIIDLVKNKDVIESVENDDIYSSQTPTPSLGDDIVASIKPDAVKTYYTTYTFFTTIYVGTDANVCSRSEVYTNYVGPDELIPTKSNPLAAENTRAQFDFRNCKQVKRDPPTNPEENSSVETSVSMEEDNDDTVEEVKKETPRPSPIEVDMLFSVESNPLESENSYVTDVKSSSSRGERQLLDNNNILEDQISSESNIDEIMPSPTLILQTSYTTFTYFTTMYIGKDSSKVKSHLETITNVVTGTIMPNNKKEPEEESNLPITYYTTFTYWTTLYKDKSTTITSREEIVSNVVLPTVQVVPTVSPIDTTPIDIDSVLPPKELEVELKPSLVDDSLDQDDGKATFYTTYTYFTTFYAGNTSEIRSSLETVTNIVDNTKVVEDNQLGRKVPSGAVDKNLIQDNGDKPKIVPTVVKEEIKTTQLPDLASASPTVLLGTYIDNLFAEVKPADNTPTPEPEKKILFSQVAVISGDSTIVTSDNKTLNTETTTTPASTTTSSTEGAIISASPDVIESSVGEPEITTEAKPEVEEEDSLNTRKKSRLSFTPKKPTFTPVIIPFASRNRPTFSPKRVPLQSSAATITRLDVTPTITATPTLKSVRPTGFGANRKQSVSPGSSSPGRRFSGSRSSASNLSSNIPSASRSGGFPRGSIRPTSQRSGFRSSSIRSNSLDYASRSAIPRIRPTASSRLRNNRNSATIAFPSPDQNESETLATQQEETATEPLEEVSEAPVRTTNNPLLRFRRPPLARQPGTAITPRSTTPTARRSVTPRSRVTTTTRRSTTRSTTNPLLSLRRQRPNALFPRRNLFQKPEPEPEEEIKENEQKVEESEELLEEEEDFEEDTDYDSSDRKERQVATPSTEPPRKANVVSIRPFAFRRRTKRQVDYGSRKYTNFRRPGTVAKPAASRRSEPEPETEPPATQKPRPGSRYNSRISSSSRATTVSAPKSSSRQPFIIRGESRTTTTSSPAYRRAKSSRPSSRTTTSSTRPKAPRLTNRNSSSDRSRSTSSRTTGRSRTRTTTSRANSRQRNSFENNSGERFSHNNPLNDGKITVTHQIPTEVTIPVVNGKITEYKNVLSATPSVEILLRNQVSTTIGPLGNQQLVLAQEATEIGENGGTRLIRYVLHETPTTTVIFTPTTIRGRKTSYSHILPSTVYNVEPVTQTVAPEINANVPLANLLLSQLLLGNQQPAINPLLALQGQALLPQQAVAQTPQTEYRTRTTTYVTTVTDARETVLPITFRGKAILTTIVDPTTSVVTATEFVTDTVVTTPTALAQSPQLNSLLLPLLLQQQQQQQQALSLQTTNPLLGLGAPDLSLLQNNNINLNNDIYSNSPKPNILSDLASNEDFSEEIQDSGEDLPPPPPPPRSRNKARTPKPAPPPAPPSPPKHTSIVTLYVSGRHPGEFSTVLSTVISEETQTVRKREAMYYEDVKILPSVLPTLDQIYSSQGDFENSIIPSSMKYIDSANESEGTQSLESIVGEISKHIRYDASPTYVVELTSTKLTDTRQSSVDGVSTATVDLTDSDTEPEAPRSRMVPIHSCASNHLRAFNTNGIVYDNTPWRPGRDIQVPERPGSEEDERKLKNLATKIMSNGVEVLVKDKSSEGKLDQRKLKLMHLTSPTYHHVTSSSPPNQSLLSSAVATVVNRQQISALFPLHQLMQHNYIIKTCMTTYTYLTTVVQNKRSAISTFETIVSVVTTESLTNLYASDVLADLKPTKTKYMEVKTIQSSVPSSMFINNFPKIDKRIDNQELDSFDLIQPSETGHTTCTTTSCSCSHTKTEGLKTKYTHIDASAPSKYGHKTSKYGSTKLDLRPTHKETLDKTKYGPYEYESNHQAPTDKIVEKYTEVINDYSDEKDTSSVEESELLTNEQAPTPPKNKVPSNKTKPEKPQKPNKNKFVVADLLKLGSLGIKSLSQLAPVIEKMTGGFIKRQDTNRTTTTTTTTVKPAVKLTAYNVNKRVDSDIELKPNNFPIYIPVDELETSESQIAFTNATLHQNLAWAAEHKQPKAHIVPPKIVHESPLVNGGIPISPGEIITANSDVIVGKPAVGGPLTLAASGIKLQNPVSPPPIDSFVAGNEEYFIKEKPPFNEHSLLATQVDDSFDLRPPELPKVKPKPNRMPRPTPPPHVHQNLLSPNNSPHRAPSTINASPSDVLMKTEHMKNTNTILGNHGRPAFLDYIPSLVKTTPPSLKHHVDFSPLNDENKDEKIPDNSPSSSEIINTRIRTDSDYGINDNSDSSKPFLVDIQPSRVANVLIPHGSSTALVFAGSSEPHKTGDYVDDPLPYPEPGYFGSFSIDAPQMTNVHNVAPNNNNNKQFLPKPEVHSPMNSYKPSSPQYKDQPHRNDLKLKWKDTKRPYEFKIPPPTSNQETHVQVGPQITAYNPDIYRHNNGDFEKYSDVRGSDKPKNGKGVIDKEYENYLAVPPPPPPKMHFNSESMHEKNKPHLQRQVVHMKPVQDMKVFLNIQHPVPVTPKHEQQPPKVTSEIYFAAQSPNSKPSPTYTIHIPPAQGSHSYGNSYDTPPKNVQGNKNYNINLNPSQNSYPVFPSPNVSNKSISTNEIHDKENTYTVTLNTATNVASNVGDNGQVIGSSVPVPVGISANVGQMNTDIPIGTNFAIRVEEGPSPFESYNLQENSNPPVIYNERPHSHVEISVGDNRWNKSTTHDTDSKYYSSVQSVSVDKPVPTRQPINPPKKTETQSVPPSLNSHANFPMVNEYTTPGNVQDDIKPVTEYIDDVKLNNQRPAKLIPNIPTNSHGWYSSVLLNENTLSNINNIKVEATTRKVIPVSQDYNKDSIPDFGQKISTVGKPPSEFWPQNGAPALVSFNLGKPFSKPQTEKPQYVDIPRRTTKPFNNNSPTYISNFDSMRQPAYDIPIRDNSDETTTTKTVRVSTERPKPVYENSEEIYDGEEEPESHSEDGEVSLESMKVPVVTSSSEQDNNAKSSTEITLLQDEVFEAQKNAKDKNVEFVDFNPGTQTEKPFGTFNRTKTFQSNTIKPIYENNHYQNQKPRPFTINTATTLDHQLQQPHWQINQLMENSTNMSYEENLELNIGEEISTAASSTKRPPSTHRIPPYRHTPPESKYKHPPRPIFSRPNNVSLVNETSSNIITSTVHIKDKKPLIVEKATEKPNLPVYTITSTLDLNRSSSEIIDLSPPPPTMDYNFKPSTNDEMIMGMSPPPPRTPPAMRPPTRAPITPRPIPVRTPPQYRPTKPPRTMPPRIPITQRPIRKPSNRDEISTYRPAYDILNNIRRPSIIRDQPSSQLLPPPREIPSRVVNPMSELPPPTTSLASMPNLVFPTPISSGWLTSSGIDFSSSFNFGPTPIQFPEIIEPSRATELSDVPSSSENSYSYESEASSERTDITSSEKPVTEDRISTTTKESSVESITQKSTSSNEENVSDSVPNESSQEDSTTDRMKVIPIVNNYRNRTRKPYPVRNDDRKTLTSKYRPYPKPTSIITPTRTFGRPEILYPTRHTSIRKIVRPIPSRSSPEPVVDIEPTSVIESSKTFIDEHIIKPTAILGESVLPSISLLDVSSSLGDQPISSIVTPSLDDVPSNVKPTHHAGNEIKISDEAVPTKTEFRTAVITLTKTLSESPKTISSINYVNLTHTLTVTHTETSLVSQSEGAITQTLVLTNTQTSTIVDVVTETHTQVQPTTIIETVTKHIPILQVTPTSVKKVPAKTQTPLDDISMSYEDNDNLIIKDTTENVIQKVETESEGDNDTFFVVMNKSQNGGQAPPINTEIELGDYDGVTRNEQVNSNGVSQVLFGDIFLAGTPYLETKNVVDTPGVSYGKECQPDCKASRNERCQRIDGIMKCVCRPGFARMFPDRPCKPTYTYSVKLALGSQGNERLKFHESLSDNSSKQYHALAVATHEGINRMVMQSDLRDVYHGVHITGFHPVEMKKDDGEPYQGVINDFYVQLSDNAHESRLKEVIEKYLRNNNYSLGGTDVHAAADLVDKLDVSDFDECTSGQFHDCSEHAQCFNLRGTYTCSCLEGFSDLSVNTLYPGRICSAEPVGCERCNYHGACYSRDDRRVLCECFQWYAGSSCQINLKVVLISLVVAGALLSVVLAVCAPRSIVACIQSMPSLHQGAMPSKQRADRRALISERAESGDASSVQNASLPYMPTKRPSGKKCVISEPPAHEAPPPPAPAVMIPRARLHPHHQDSRENLSKKLSLELSSEAKLISYLESGAVNNDDEMRRKHSMESSYSANKDRHNKQGALVSAGFKVSTTIRPDEANLKDDRDDMSSVHKADLEADLARFDSLRKSYSQEDISEWTDAERRLGELTLSEARSVGGTLPASTGRAASSTRLTHQEANTMAERDLGSTFLLPHVHLYKPDLTSDVSEFDSL</sequence>
<feature type="compositionally biased region" description="Low complexity" evidence="5">
    <location>
        <begin position="1531"/>
        <end position="1545"/>
    </location>
</feature>
<feature type="compositionally biased region" description="Low complexity" evidence="5">
    <location>
        <begin position="1487"/>
        <end position="1519"/>
    </location>
</feature>
<feature type="region of interest" description="Disordered" evidence="5">
    <location>
        <begin position="2667"/>
        <end position="2714"/>
    </location>
</feature>
<feature type="region of interest" description="Disordered" evidence="5">
    <location>
        <begin position="4298"/>
        <end position="4324"/>
    </location>
</feature>
<feature type="compositionally biased region" description="Polar residues" evidence="5">
    <location>
        <begin position="716"/>
        <end position="730"/>
    </location>
</feature>
<dbReference type="InterPro" id="IPR018097">
    <property type="entry name" value="EGF_Ca-bd_CS"/>
</dbReference>
<gene>
    <name evidence="7" type="ORF">ABMA27_010714</name>
</gene>
<feature type="compositionally biased region" description="Low complexity" evidence="5">
    <location>
        <begin position="1584"/>
        <end position="1593"/>
    </location>
</feature>
<feature type="region of interest" description="Disordered" evidence="5">
    <location>
        <begin position="4062"/>
        <end position="4104"/>
    </location>
</feature>
<dbReference type="EMBL" id="JBEUOH010000027">
    <property type="protein sequence ID" value="KAL0859576.1"/>
    <property type="molecule type" value="Genomic_DNA"/>
</dbReference>
<feature type="region of interest" description="Disordered" evidence="5">
    <location>
        <begin position="510"/>
        <end position="621"/>
    </location>
</feature>
<feature type="domain" description="EGF-like" evidence="6">
    <location>
        <begin position="4833"/>
        <end position="4872"/>
    </location>
</feature>
<evidence type="ECO:0000313" key="8">
    <source>
        <dbReference type="Proteomes" id="UP001549920"/>
    </source>
</evidence>
<feature type="compositionally biased region" description="Polar residues" evidence="5">
    <location>
        <begin position="993"/>
        <end position="1004"/>
    </location>
</feature>
<feature type="compositionally biased region" description="Low complexity" evidence="5">
    <location>
        <begin position="1840"/>
        <end position="1873"/>
    </location>
</feature>
<dbReference type="SUPFAM" id="SSF57184">
    <property type="entry name" value="Growth factor receptor domain"/>
    <property type="match status" value="1"/>
</dbReference>
<evidence type="ECO:0000256" key="5">
    <source>
        <dbReference type="SAM" id="MobiDB-lite"/>
    </source>
</evidence>
<feature type="region of interest" description="Disordered" evidence="5">
    <location>
        <begin position="3715"/>
        <end position="3734"/>
    </location>
</feature>
<feature type="compositionally biased region" description="Acidic residues" evidence="5">
    <location>
        <begin position="564"/>
        <end position="579"/>
    </location>
</feature>
<evidence type="ECO:0000256" key="4">
    <source>
        <dbReference type="PROSITE-ProRule" id="PRU00076"/>
    </source>
</evidence>